<dbReference type="InterPro" id="IPR016040">
    <property type="entry name" value="NAD(P)-bd_dom"/>
</dbReference>
<proteinExistence type="inferred from homology"/>
<gene>
    <name evidence="9" type="primary">rfbB</name>
    <name evidence="9" type="ORF">PHAMO_270012</name>
</gene>
<dbReference type="Gene3D" id="3.90.25.10">
    <property type="entry name" value="UDP-galactose 4-epimerase, domain 1"/>
    <property type="match status" value="1"/>
</dbReference>
<dbReference type="eggNOG" id="COG1088">
    <property type="taxonomic scope" value="Bacteria"/>
</dbReference>
<dbReference type="EMBL" id="CAHP01000020">
    <property type="protein sequence ID" value="CCG41171.1"/>
    <property type="molecule type" value="Genomic_DNA"/>
</dbReference>
<evidence type="ECO:0000256" key="6">
    <source>
        <dbReference type="ARBA" id="ARBA00023239"/>
    </source>
</evidence>
<dbReference type="Gene3D" id="3.40.50.720">
    <property type="entry name" value="NAD(P)-binding Rossmann-like Domain"/>
    <property type="match status" value="1"/>
</dbReference>
<dbReference type="OrthoDB" id="9801785at2"/>
<dbReference type="AlphaFoldDB" id="H8FS33"/>
<comment type="similarity">
    <text evidence="3 7">Belongs to the NAD(P)-dependent epimerase/dehydratase family. dTDP-glucose dehydratase subfamily.</text>
</comment>
<keyword evidence="10" id="KW-1185">Reference proteome</keyword>
<dbReference type="Pfam" id="PF16363">
    <property type="entry name" value="GDP_Man_Dehyd"/>
    <property type="match status" value="1"/>
</dbReference>
<dbReference type="RefSeq" id="WP_002728046.1">
    <property type="nucleotide sequence ID" value="NZ_CAHP01000020.1"/>
</dbReference>
<protein>
    <recommendedName>
        <fullName evidence="4 7">dTDP-glucose 4,6-dehydratase</fullName>
        <ecNumber evidence="4 7">4.2.1.46</ecNumber>
    </recommendedName>
</protein>
<evidence type="ECO:0000259" key="8">
    <source>
        <dbReference type="Pfam" id="PF16363"/>
    </source>
</evidence>
<evidence type="ECO:0000256" key="4">
    <source>
        <dbReference type="ARBA" id="ARBA00011990"/>
    </source>
</evidence>
<dbReference type="GO" id="GO:0009225">
    <property type="term" value="P:nucleotide-sugar metabolic process"/>
    <property type="evidence" value="ECO:0007669"/>
    <property type="project" value="InterPro"/>
</dbReference>
<keyword evidence="6 7" id="KW-0456">Lyase</keyword>
<keyword evidence="5" id="KW-0520">NAD</keyword>
<evidence type="ECO:0000256" key="1">
    <source>
        <dbReference type="ARBA" id="ARBA00001539"/>
    </source>
</evidence>
<name>H8FS33_MAGML</name>
<dbReference type="Proteomes" id="UP000004169">
    <property type="component" value="Unassembled WGS sequence"/>
</dbReference>
<dbReference type="CDD" id="cd05246">
    <property type="entry name" value="dTDP_GD_SDR_e"/>
    <property type="match status" value="1"/>
</dbReference>
<sequence>MKKIFVTGGAGFIGSAVVRQLIKAGNKVVNVDALTYAANLDNIHDVANHPGYRLEVADICDAAKVSHLFACHAPDAVIHLAAESHVDRSIDGPGAFIRTNLLGTFVMLDAARHYWNDLTPDRREAFRFLHVSTDEVYGSLGPTGLFTEDTPYRPNSPYSASKAGSDHLARAWFETYSFPVLITNCTNNYGPRQFPEKLIPLMILKGLRGEALPVYGSGENVRDWLYVEDHAHALRLVLDRGRPGRTYNIGGKCDLRNIDVVRHLCVLLDEIVPMADGRRHGELIAFVADRPGHDARYAMDVSRIEQELGWSPKESFETGLRRTVEWYLANPRWLERVVTGTYRGERLGLGA</sequence>
<comment type="cofactor">
    <cofactor evidence="2 7">
        <name>NAD(+)</name>
        <dbReference type="ChEBI" id="CHEBI:57540"/>
    </cofactor>
</comment>
<accession>H8FS33</accession>
<evidence type="ECO:0000256" key="7">
    <source>
        <dbReference type="RuleBase" id="RU004473"/>
    </source>
</evidence>
<dbReference type="NCBIfam" id="TIGR01181">
    <property type="entry name" value="dTDP_gluc_dehyt"/>
    <property type="match status" value="1"/>
</dbReference>
<dbReference type="EC" id="4.2.1.46" evidence="4 7"/>
<feature type="domain" description="NAD(P)-binding" evidence="8">
    <location>
        <begin position="5"/>
        <end position="323"/>
    </location>
</feature>
<dbReference type="STRING" id="1150626.PHAMO_270012"/>
<evidence type="ECO:0000256" key="2">
    <source>
        <dbReference type="ARBA" id="ARBA00001911"/>
    </source>
</evidence>
<reference evidence="9 10" key="1">
    <citation type="journal article" date="2012" name="J. Bacteriol.">
        <title>Draft Genome Sequence of the Purple Photosynthetic Bacterium Phaeospirillum molischianum DSM120, a Particularly Versatile Bacterium.</title>
        <authorList>
            <person name="Duquesne K."/>
            <person name="Prima V."/>
            <person name="Ji B."/>
            <person name="Rouy Z."/>
            <person name="Medigue C."/>
            <person name="Talla E."/>
            <person name="Sturgis J.N."/>
        </authorList>
    </citation>
    <scope>NUCLEOTIDE SEQUENCE [LARGE SCALE GENOMIC DNA]</scope>
    <source>
        <strain evidence="10">DSM120</strain>
    </source>
</reference>
<evidence type="ECO:0000313" key="10">
    <source>
        <dbReference type="Proteomes" id="UP000004169"/>
    </source>
</evidence>
<dbReference type="InterPro" id="IPR005888">
    <property type="entry name" value="dTDP_Gluc_deHydtase"/>
</dbReference>
<comment type="catalytic activity">
    <reaction evidence="1 7">
        <text>dTDP-alpha-D-glucose = dTDP-4-dehydro-6-deoxy-alpha-D-glucose + H2O</text>
        <dbReference type="Rhea" id="RHEA:17221"/>
        <dbReference type="ChEBI" id="CHEBI:15377"/>
        <dbReference type="ChEBI" id="CHEBI:57477"/>
        <dbReference type="ChEBI" id="CHEBI:57649"/>
        <dbReference type="EC" id="4.2.1.46"/>
    </reaction>
</comment>
<evidence type="ECO:0000313" key="9">
    <source>
        <dbReference type="EMBL" id="CCG41171.1"/>
    </source>
</evidence>
<evidence type="ECO:0000256" key="5">
    <source>
        <dbReference type="ARBA" id="ARBA00023027"/>
    </source>
</evidence>
<comment type="caution">
    <text evidence="9">The sequence shown here is derived from an EMBL/GenBank/DDBJ whole genome shotgun (WGS) entry which is preliminary data.</text>
</comment>
<organism evidence="9 10">
    <name type="scientific">Magnetospirillum molischianum DSM 120</name>
    <dbReference type="NCBI Taxonomy" id="1150626"/>
    <lineage>
        <taxon>Bacteria</taxon>
        <taxon>Pseudomonadati</taxon>
        <taxon>Pseudomonadota</taxon>
        <taxon>Alphaproteobacteria</taxon>
        <taxon>Rhodospirillales</taxon>
        <taxon>Rhodospirillaceae</taxon>
        <taxon>Magnetospirillum</taxon>
    </lineage>
</organism>
<evidence type="ECO:0000256" key="3">
    <source>
        <dbReference type="ARBA" id="ARBA00008178"/>
    </source>
</evidence>
<dbReference type="PANTHER" id="PTHR43000">
    <property type="entry name" value="DTDP-D-GLUCOSE 4,6-DEHYDRATASE-RELATED"/>
    <property type="match status" value="1"/>
</dbReference>
<dbReference type="SUPFAM" id="SSF51735">
    <property type="entry name" value="NAD(P)-binding Rossmann-fold domains"/>
    <property type="match status" value="1"/>
</dbReference>
<dbReference type="GO" id="GO:0008460">
    <property type="term" value="F:dTDP-glucose 4,6-dehydratase activity"/>
    <property type="evidence" value="ECO:0007669"/>
    <property type="project" value="UniProtKB-EC"/>
</dbReference>
<dbReference type="InterPro" id="IPR036291">
    <property type="entry name" value="NAD(P)-bd_dom_sf"/>
</dbReference>